<gene>
    <name evidence="3" type="ORF">SASC598J21_008320</name>
</gene>
<dbReference type="InterPro" id="IPR001343">
    <property type="entry name" value="Hemolysn_Ca-bd"/>
</dbReference>
<dbReference type="PROSITE" id="PS00330">
    <property type="entry name" value="HEMOLYSIN_CALCIUM"/>
    <property type="match status" value="3"/>
</dbReference>
<protein>
    <submittedName>
        <fullName evidence="3">RTX protein</fullName>
    </submittedName>
</protein>
<sequence length="466" mass="51978">MTQSQNTSTVNTVVSTSKNEFLKGTDNKKDRYIFQKGHGQDIIEDIGFASRPDDTLEYYEESDEQKQLENFENEINELIFKDSNSVNTAFIRSGNDLIIKAYGEKDSVTLRNFFIDPANPEDNNRYRNYKFIFQDKTITLNDISHMPFETPYNPLFNDYTGWLGTDIIKGSSKADTLFGYDGDDILYGYDGDDELNGGMGNDTIYGGDGNDILYGGNYYPDANRDGDDYLDGGNGDDEIYGGGGHDTLIGGAGNDYLAGGDWESDSYIFHKGHGQDIIEDMGYDQLPFLSQSNQLKFTEAKSTDAVFKRDGEDLLVYAYKNDDCVRLKDYFKDAFHRAFIFCFEDQTLDISGVAQKLSEQSGESMADILDNFITQGVQTASKLGDILSGENSETGELYNQLIGSSGNDRLSGENEYNFLDGGDGDDTLIATGDYNILIGGRGNDYMIGSEEYKDIYIFEEGHGQDT</sequence>
<feature type="non-terminal residue" evidence="3">
    <location>
        <position position="466"/>
    </location>
</feature>
<dbReference type="GO" id="GO:0005576">
    <property type="term" value="C:extracellular region"/>
    <property type="evidence" value="ECO:0007669"/>
    <property type="project" value="UniProtKB-SubCell"/>
</dbReference>
<comment type="subcellular location">
    <subcellularLocation>
        <location evidence="1">Secreted</location>
    </subcellularLocation>
</comment>
<dbReference type="InterPro" id="IPR011049">
    <property type="entry name" value="Serralysin-like_metalloprot_C"/>
</dbReference>
<dbReference type="PANTHER" id="PTHR38340:SF1">
    <property type="entry name" value="S-LAYER PROTEIN"/>
    <property type="match status" value="1"/>
</dbReference>
<proteinExistence type="predicted"/>
<keyword evidence="2" id="KW-0964">Secreted</keyword>
<reference evidence="3 4" key="1">
    <citation type="journal article" date="2014" name="PLoS Genet.">
        <title>Hidden diversity in honey bee gut symbionts detected by single-cell genomics.</title>
        <authorList>
            <person name="Engel P."/>
            <person name="Stepanauskas R."/>
            <person name="Moran N."/>
        </authorList>
    </citation>
    <scope>NUCLEOTIDE SEQUENCE [LARGE SCALE GENOMIC DNA]</scope>
    <source>
        <strain evidence="3 4">SCGC AB-598-J21</strain>
    </source>
</reference>
<evidence type="ECO:0000256" key="1">
    <source>
        <dbReference type="ARBA" id="ARBA00004613"/>
    </source>
</evidence>
<dbReference type="PANTHER" id="PTHR38340">
    <property type="entry name" value="S-LAYER PROTEIN"/>
    <property type="match status" value="1"/>
</dbReference>
<dbReference type="Pfam" id="PF00353">
    <property type="entry name" value="HemolysinCabind"/>
    <property type="match status" value="3"/>
</dbReference>
<evidence type="ECO:0000256" key="2">
    <source>
        <dbReference type="ARBA" id="ARBA00022525"/>
    </source>
</evidence>
<dbReference type="SUPFAM" id="SSF51120">
    <property type="entry name" value="beta-Roll"/>
    <property type="match status" value="3"/>
</dbReference>
<accession>A0A074V8A5</accession>
<dbReference type="EMBL" id="AVQL01000422">
    <property type="protein sequence ID" value="KEQ01381.1"/>
    <property type="molecule type" value="Genomic_DNA"/>
</dbReference>
<dbReference type="Proteomes" id="UP000027644">
    <property type="component" value="Unassembled WGS sequence"/>
</dbReference>
<evidence type="ECO:0000313" key="3">
    <source>
        <dbReference type="EMBL" id="KEQ01381.1"/>
    </source>
</evidence>
<dbReference type="InterPro" id="IPR050557">
    <property type="entry name" value="RTX_toxin/Mannuronan_C5-epim"/>
</dbReference>
<dbReference type="Gene3D" id="2.150.10.10">
    <property type="entry name" value="Serralysin-like metalloprotease, C-terminal"/>
    <property type="match status" value="3"/>
</dbReference>
<evidence type="ECO:0000313" key="4">
    <source>
        <dbReference type="Proteomes" id="UP000027644"/>
    </source>
</evidence>
<name>A0A074V8A5_9NEIS</name>
<comment type="caution">
    <text evidence="3">The sequence shown here is derived from an EMBL/GenBank/DDBJ whole genome shotgun (WGS) entry which is preliminary data.</text>
</comment>
<dbReference type="PRINTS" id="PR00313">
    <property type="entry name" value="CABNDNGRPT"/>
</dbReference>
<dbReference type="InterPro" id="IPR018511">
    <property type="entry name" value="Hemolysin-typ_Ca-bd_CS"/>
</dbReference>
<organism evidence="3 4">
    <name type="scientific">Snodgrassella alvi SCGC AB-598-J21</name>
    <dbReference type="NCBI Taxonomy" id="1385367"/>
    <lineage>
        <taxon>Bacteria</taxon>
        <taxon>Pseudomonadati</taxon>
        <taxon>Pseudomonadota</taxon>
        <taxon>Betaproteobacteria</taxon>
        <taxon>Neisseriales</taxon>
        <taxon>Neisseriaceae</taxon>
        <taxon>Snodgrassella</taxon>
    </lineage>
</organism>
<dbReference type="GO" id="GO:0005509">
    <property type="term" value="F:calcium ion binding"/>
    <property type="evidence" value="ECO:0007669"/>
    <property type="project" value="InterPro"/>
</dbReference>
<dbReference type="AlphaFoldDB" id="A0A074V8A5"/>